<dbReference type="EMBL" id="WKJJ01000007">
    <property type="protein sequence ID" value="MRV72575.1"/>
    <property type="molecule type" value="Genomic_DNA"/>
</dbReference>
<comment type="caution">
    <text evidence="1">The sequence shown here is derived from an EMBL/GenBank/DDBJ whole genome shotgun (WGS) entry which is preliminary data.</text>
</comment>
<evidence type="ECO:0000313" key="2">
    <source>
        <dbReference type="Proteomes" id="UP000446768"/>
    </source>
</evidence>
<organism evidence="1 2">
    <name type="scientific">Pseudoduganella rivuli</name>
    <dbReference type="NCBI Taxonomy" id="2666085"/>
    <lineage>
        <taxon>Bacteria</taxon>
        <taxon>Pseudomonadati</taxon>
        <taxon>Pseudomonadota</taxon>
        <taxon>Betaproteobacteria</taxon>
        <taxon>Burkholderiales</taxon>
        <taxon>Oxalobacteraceae</taxon>
        <taxon>Telluria group</taxon>
        <taxon>Pseudoduganella</taxon>
    </lineage>
</organism>
<reference evidence="1 2" key="1">
    <citation type="submission" date="2019-11" db="EMBL/GenBank/DDBJ databases">
        <title>Novel species isolated from a subtropical stream in China.</title>
        <authorList>
            <person name="Lu H."/>
        </authorList>
    </citation>
    <scope>NUCLEOTIDE SEQUENCE [LARGE SCALE GENOMIC DNA]</scope>
    <source>
        <strain evidence="1 2">FT92W</strain>
    </source>
</reference>
<evidence type="ECO:0000313" key="1">
    <source>
        <dbReference type="EMBL" id="MRV72575.1"/>
    </source>
</evidence>
<evidence type="ECO:0008006" key="3">
    <source>
        <dbReference type="Google" id="ProtNLM"/>
    </source>
</evidence>
<accession>A0A7X2IMJ0</accession>
<keyword evidence="2" id="KW-1185">Reference proteome</keyword>
<name>A0A7X2IMJ0_9BURK</name>
<proteinExistence type="predicted"/>
<dbReference type="AlphaFoldDB" id="A0A7X2IMJ0"/>
<dbReference type="Proteomes" id="UP000446768">
    <property type="component" value="Unassembled WGS sequence"/>
</dbReference>
<protein>
    <recommendedName>
        <fullName evidence="3">Chitin-binding type-3 domain-containing protein</fullName>
    </recommendedName>
</protein>
<sequence length="349" mass="38228">MGSESDFRIYPPVTMADAILTSSSVPETTVTAWNSGSTYALGDQRGVAGASNSQDVYESLQGSNTNHAPASSPTWWKFLGTVYGTYSGGATYALGDIVTVIGANSHLLYKSTVGSNTGNPVTDTTKWLEVGYTNRWLAFDRTVQTQTVAPKQITMTITPGQLINLLTLLNVTAASVTVTQSISGYSKTKRLLTHPVKNWYDWYYERLRQVKEVVFDIPPYKTGVLTVTLDNHNDQVGIGCLFIGKGRFIGQTLWDFNGGILSYSTSKEEQGVITMNKRPNAKKLNFEVRIPEGYEDEAYRLLTEFTDVEIVLVGTSAYGMGLAYGFLGQWNVPVSNTGKAAPIEFRALT</sequence>
<dbReference type="RefSeq" id="WP_154374286.1">
    <property type="nucleotide sequence ID" value="NZ_WKJJ01000007.1"/>
</dbReference>
<gene>
    <name evidence="1" type="ORF">GJ700_12740</name>
</gene>